<feature type="compositionally biased region" description="Polar residues" evidence="1">
    <location>
        <begin position="493"/>
        <end position="505"/>
    </location>
</feature>
<dbReference type="InterPro" id="IPR007180">
    <property type="entry name" value="DUF382"/>
</dbReference>
<gene>
    <name evidence="3" type="ORF">EHUX00137_LOCUS37660</name>
</gene>
<feature type="compositionally biased region" description="Basic and acidic residues" evidence="1">
    <location>
        <begin position="145"/>
        <end position="157"/>
    </location>
</feature>
<dbReference type="PANTHER" id="PTHR12785:SF6">
    <property type="entry name" value="SPLICING FACTOR 3B SUBUNIT 2"/>
    <property type="match status" value="1"/>
</dbReference>
<evidence type="ECO:0000256" key="1">
    <source>
        <dbReference type="SAM" id="MobiDB-lite"/>
    </source>
</evidence>
<dbReference type="GO" id="GO:0005634">
    <property type="term" value="C:nucleus"/>
    <property type="evidence" value="ECO:0007669"/>
    <property type="project" value="InterPro"/>
</dbReference>
<feature type="compositionally biased region" description="Polar residues" evidence="1">
    <location>
        <begin position="526"/>
        <end position="546"/>
    </location>
</feature>
<dbReference type="InterPro" id="IPR006568">
    <property type="entry name" value="PSP_pro-rich"/>
</dbReference>
<name>A0A7S3TFR8_EMIHU</name>
<feature type="region of interest" description="Disordered" evidence="1">
    <location>
        <begin position="416"/>
        <end position="546"/>
    </location>
</feature>
<feature type="compositionally biased region" description="Basic and acidic residues" evidence="1">
    <location>
        <begin position="639"/>
        <end position="656"/>
    </location>
</feature>
<feature type="compositionally biased region" description="Basic residues" evidence="1">
    <location>
        <begin position="48"/>
        <end position="59"/>
    </location>
</feature>
<feature type="compositionally biased region" description="Acidic residues" evidence="1">
    <location>
        <begin position="429"/>
        <end position="447"/>
    </location>
</feature>
<organism evidence="3">
    <name type="scientific">Emiliania huxleyi</name>
    <name type="common">Coccolithophore</name>
    <name type="synonym">Pontosphaera huxleyi</name>
    <dbReference type="NCBI Taxonomy" id="2903"/>
    <lineage>
        <taxon>Eukaryota</taxon>
        <taxon>Haptista</taxon>
        <taxon>Haptophyta</taxon>
        <taxon>Prymnesiophyceae</taxon>
        <taxon>Isochrysidales</taxon>
        <taxon>Noelaerhabdaceae</taxon>
        <taxon>Emiliania</taxon>
    </lineage>
</organism>
<dbReference type="EMBL" id="HBIR01048203">
    <property type="protein sequence ID" value="CAE0582939.1"/>
    <property type="molecule type" value="Transcribed_RNA"/>
</dbReference>
<proteinExistence type="predicted"/>
<dbReference type="Pfam" id="PF04046">
    <property type="entry name" value="PSP"/>
    <property type="match status" value="1"/>
</dbReference>
<feature type="compositionally biased region" description="Pro residues" evidence="1">
    <location>
        <begin position="483"/>
        <end position="492"/>
    </location>
</feature>
<dbReference type="AlphaFoldDB" id="A0A7S3TFR8"/>
<feature type="region of interest" description="Disordered" evidence="1">
    <location>
        <begin position="621"/>
        <end position="656"/>
    </location>
</feature>
<dbReference type="PANTHER" id="PTHR12785">
    <property type="entry name" value="SPLICING FACTOR 3B"/>
    <property type="match status" value="1"/>
</dbReference>
<feature type="region of interest" description="Disordered" evidence="1">
    <location>
        <begin position="132"/>
        <end position="174"/>
    </location>
</feature>
<feature type="region of interest" description="Disordered" evidence="1">
    <location>
        <begin position="1"/>
        <end position="93"/>
    </location>
</feature>
<feature type="compositionally biased region" description="Low complexity" evidence="1">
    <location>
        <begin position="68"/>
        <end position="93"/>
    </location>
</feature>
<accession>A0A7S3TFR8</accession>
<evidence type="ECO:0000313" key="3">
    <source>
        <dbReference type="EMBL" id="CAE0582939.1"/>
    </source>
</evidence>
<evidence type="ECO:0000259" key="2">
    <source>
        <dbReference type="SMART" id="SM00581"/>
    </source>
</evidence>
<protein>
    <recommendedName>
        <fullName evidence="2">PSP proline-rich domain-containing protein</fullName>
    </recommendedName>
</protein>
<feature type="compositionally biased region" description="Basic and acidic residues" evidence="1">
    <location>
        <begin position="621"/>
        <end position="630"/>
    </location>
</feature>
<sequence>MPPNGGLTAAALAAAQAESDSEMSTIGGASGTDTETESIASSRNSERNRKKKDRKKANRKALQAQRIAMMAGGASSDAAAGSGDAAAEGGAGSAASELLAGMQVEYVPQAPEAELFGTEELSEMAEVFARFRPQAEAEKEESEEERAKREAKEKEEAAAAEEEEGGGEAANEVGKKAKRRLKRLSIAELKQLVSKPEVIEPWDVTSADPRLLVNLKSLRNTVPVPRHWSQKRKFLQGKRGVEKPPFALPEFIAATGIEKIRASVMEKENAKKLKGKMKERVQPKMGKIDIDYQVLHDAFFKFQSKPRLSRFGDTYYEGKEHEVQLRQKKPGVASDELQKALGMELGGPPPWLINMQRYGPPPSYPNLKIAGLNAPIPEGATYGYHPGGWGKPPVDEFGRPLYGDVFGTAGAEPAEQLAPSLSRDNWGAVEEDAEGSDDEEEEDEEEGGGGGDGDTASELSADEVAAGISSVSSSSADEWPFPASLPPEPSRTPSPRQVASNSSLPSGLATPDSLHLRKQLGAQRAGTATPSSVTDGAQTPESVSSAQLYQVLQQRDAKVGGAAFGSSHTYDLSGAAPPPSSSGGGASGAPPRPGSSGVALALDPSELGSLDEAALKERYEAAKAAEKEATAPEDVSDIIEEHERKRARKQEGRGRR</sequence>
<dbReference type="SMART" id="SM00581">
    <property type="entry name" value="PSP"/>
    <property type="match status" value="1"/>
</dbReference>
<feature type="region of interest" description="Disordered" evidence="1">
    <location>
        <begin position="562"/>
        <end position="604"/>
    </location>
</feature>
<dbReference type="InterPro" id="IPR052584">
    <property type="entry name" value="U2_snRNP_Complex_Component"/>
</dbReference>
<feature type="domain" description="PSP proline-rich" evidence="2">
    <location>
        <begin position="325"/>
        <end position="378"/>
    </location>
</feature>
<dbReference type="Pfam" id="PF04037">
    <property type="entry name" value="DUF382"/>
    <property type="match status" value="1"/>
</dbReference>
<reference evidence="3" key="1">
    <citation type="submission" date="2021-01" db="EMBL/GenBank/DDBJ databases">
        <authorList>
            <person name="Corre E."/>
            <person name="Pelletier E."/>
            <person name="Niang G."/>
            <person name="Scheremetjew M."/>
            <person name="Finn R."/>
            <person name="Kale V."/>
            <person name="Holt S."/>
            <person name="Cochrane G."/>
            <person name="Meng A."/>
            <person name="Brown T."/>
            <person name="Cohen L."/>
        </authorList>
    </citation>
    <scope>NUCLEOTIDE SEQUENCE</scope>
    <source>
        <strain evidence="3">379</strain>
    </source>
</reference>